<dbReference type="Gene3D" id="2.40.160.60">
    <property type="entry name" value="Outer membrane protein transport protein (OMPP1/FadL/TodX)"/>
    <property type="match status" value="1"/>
</dbReference>
<organism evidence="1">
    <name type="scientific">gut metagenome</name>
    <dbReference type="NCBI Taxonomy" id="749906"/>
    <lineage>
        <taxon>unclassified sequences</taxon>
        <taxon>metagenomes</taxon>
        <taxon>organismal metagenomes</taxon>
    </lineage>
</organism>
<dbReference type="EMBL" id="AMCI01000314">
    <property type="protein sequence ID" value="EJX09811.1"/>
    <property type="molecule type" value="Genomic_DNA"/>
</dbReference>
<dbReference type="AlphaFoldDB" id="J9DAA9"/>
<reference evidence="1" key="1">
    <citation type="journal article" date="2012" name="PLoS ONE">
        <title>Gene sets for utilization of primary and secondary nutrition supplies in the distal gut of endangered iberian lynx.</title>
        <authorList>
            <person name="Alcaide M."/>
            <person name="Messina E."/>
            <person name="Richter M."/>
            <person name="Bargiela R."/>
            <person name="Peplies J."/>
            <person name="Huws S.A."/>
            <person name="Newbold C.J."/>
            <person name="Golyshin P.N."/>
            <person name="Simon M.A."/>
            <person name="Lopez G."/>
            <person name="Yakimov M.M."/>
            <person name="Ferrer M."/>
        </authorList>
    </citation>
    <scope>NUCLEOTIDE SEQUENCE</scope>
</reference>
<sequence>MTMHYKRYFLMGLSSLWPTIALAQSDDFGVWTSIGAEKDLTKQLSVEAGVDFRAEDRLESVARWAGSVGLGYKVCRNFKLGVGYVYLYDRELQEGKVNYNEEMERNGYNVDHGFGQSKHRFTFDAIGSIKAGRFKFSLRERYQLTHSLSTDCLRDRYRNAFDPDNAMGYNGPRYEYNGEWFKKKETVTDGKSSKNRHYLRSRLQVEYNIPKCPFNPFVSYEITNNLENGMDSEKGRLIVGTEYKLTKQHIFSFGYLFEQGMDGEHEGAKHILDLGYKFKF</sequence>
<evidence type="ECO:0008006" key="2">
    <source>
        <dbReference type="Google" id="ProtNLM"/>
    </source>
</evidence>
<gene>
    <name evidence="1" type="ORF">EVA_02079</name>
</gene>
<protein>
    <recommendedName>
        <fullName evidence="2">DUF2490 domain-containing protein</fullName>
    </recommendedName>
</protein>
<proteinExistence type="predicted"/>
<dbReference type="InterPro" id="IPR019619">
    <property type="entry name" value="DUF2490"/>
</dbReference>
<accession>J9DAA9</accession>
<dbReference type="Pfam" id="PF10677">
    <property type="entry name" value="DUF2490"/>
    <property type="match status" value="1"/>
</dbReference>
<evidence type="ECO:0000313" key="1">
    <source>
        <dbReference type="EMBL" id="EJX09811.1"/>
    </source>
</evidence>
<comment type="caution">
    <text evidence="1">The sequence shown here is derived from an EMBL/GenBank/DDBJ whole genome shotgun (WGS) entry which is preliminary data.</text>
</comment>
<name>J9DAA9_9ZZZZ</name>